<name>A0ACB6R554_9PLEO</name>
<dbReference type="EMBL" id="MU003498">
    <property type="protein sequence ID" value="KAF2474439.1"/>
    <property type="molecule type" value="Genomic_DNA"/>
</dbReference>
<feature type="non-terminal residue" evidence="1">
    <location>
        <position position="53"/>
    </location>
</feature>
<organism evidence="1 2">
    <name type="scientific">Lindgomyces ingoldianus</name>
    <dbReference type="NCBI Taxonomy" id="673940"/>
    <lineage>
        <taxon>Eukaryota</taxon>
        <taxon>Fungi</taxon>
        <taxon>Dikarya</taxon>
        <taxon>Ascomycota</taxon>
        <taxon>Pezizomycotina</taxon>
        <taxon>Dothideomycetes</taxon>
        <taxon>Pleosporomycetidae</taxon>
        <taxon>Pleosporales</taxon>
        <taxon>Lindgomycetaceae</taxon>
        <taxon>Lindgomyces</taxon>
    </lineage>
</organism>
<sequence>NLMSTYRNQGRWDVVEQLDVQVMETRKKKLGADHPDTLTSMANLAPTYRNQGR</sequence>
<dbReference type="Proteomes" id="UP000799755">
    <property type="component" value="Unassembled WGS sequence"/>
</dbReference>
<reference evidence="1" key="1">
    <citation type="journal article" date="2020" name="Stud. Mycol.">
        <title>101 Dothideomycetes genomes: a test case for predicting lifestyles and emergence of pathogens.</title>
        <authorList>
            <person name="Haridas S."/>
            <person name="Albert R."/>
            <person name="Binder M."/>
            <person name="Bloem J."/>
            <person name="Labutti K."/>
            <person name="Salamov A."/>
            <person name="Andreopoulos B."/>
            <person name="Baker S."/>
            <person name="Barry K."/>
            <person name="Bills G."/>
            <person name="Bluhm B."/>
            <person name="Cannon C."/>
            <person name="Castanera R."/>
            <person name="Culley D."/>
            <person name="Daum C."/>
            <person name="Ezra D."/>
            <person name="Gonzalez J."/>
            <person name="Henrissat B."/>
            <person name="Kuo A."/>
            <person name="Liang C."/>
            <person name="Lipzen A."/>
            <person name="Lutzoni F."/>
            <person name="Magnuson J."/>
            <person name="Mondo S."/>
            <person name="Nolan M."/>
            <person name="Ohm R."/>
            <person name="Pangilinan J."/>
            <person name="Park H.-J."/>
            <person name="Ramirez L."/>
            <person name="Alfaro M."/>
            <person name="Sun H."/>
            <person name="Tritt A."/>
            <person name="Yoshinaga Y."/>
            <person name="Zwiers L.-H."/>
            <person name="Turgeon B."/>
            <person name="Goodwin S."/>
            <person name="Spatafora J."/>
            <person name="Crous P."/>
            <person name="Grigoriev I."/>
        </authorList>
    </citation>
    <scope>NUCLEOTIDE SEQUENCE</scope>
    <source>
        <strain evidence="1">ATCC 200398</strain>
    </source>
</reference>
<accession>A0ACB6R554</accession>
<comment type="caution">
    <text evidence="1">The sequence shown here is derived from an EMBL/GenBank/DDBJ whole genome shotgun (WGS) entry which is preliminary data.</text>
</comment>
<keyword evidence="2" id="KW-1185">Reference proteome</keyword>
<feature type="non-terminal residue" evidence="1">
    <location>
        <position position="1"/>
    </location>
</feature>
<proteinExistence type="predicted"/>
<protein>
    <submittedName>
        <fullName evidence="1">Uncharacterized protein</fullName>
    </submittedName>
</protein>
<gene>
    <name evidence="1" type="ORF">BDR25DRAFT_166411</name>
</gene>
<evidence type="ECO:0000313" key="2">
    <source>
        <dbReference type="Proteomes" id="UP000799755"/>
    </source>
</evidence>
<evidence type="ECO:0000313" key="1">
    <source>
        <dbReference type="EMBL" id="KAF2474439.1"/>
    </source>
</evidence>